<reference evidence="2 3" key="1">
    <citation type="submission" date="2018-11" db="EMBL/GenBank/DDBJ databases">
        <authorList>
            <consortium name="Pathogen Informatics"/>
        </authorList>
    </citation>
    <scope>NUCLEOTIDE SEQUENCE [LARGE SCALE GENOMIC DNA]</scope>
</reference>
<dbReference type="Proteomes" id="UP000281553">
    <property type="component" value="Unassembled WGS sequence"/>
</dbReference>
<name>A0A3P7NW34_DIBLA</name>
<proteinExistence type="predicted"/>
<evidence type="ECO:0000256" key="1">
    <source>
        <dbReference type="SAM" id="Phobius"/>
    </source>
</evidence>
<organism evidence="2 3">
    <name type="scientific">Dibothriocephalus latus</name>
    <name type="common">Fish tapeworm</name>
    <name type="synonym">Diphyllobothrium latum</name>
    <dbReference type="NCBI Taxonomy" id="60516"/>
    <lineage>
        <taxon>Eukaryota</taxon>
        <taxon>Metazoa</taxon>
        <taxon>Spiralia</taxon>
        <taxon>Lophotrochozoa</taxon>
        <taxon>Platyhelminthes</taxon>
        <taxon>Cestoda</taxon>
        <taxon>Eucestoda</taxon>
        <taxon>Diphyllobothriidea</taxon>
        <taxon>Diphyllobothriidae</taxon>
        <taxon>Dibothriocephalus</taxon>
    </lineage>
</organism>
<keyword evidence="1" id="KW-0812">Transmembrane</keyword>
<dbReference type="AlphaFoldDB" id="A0A3P7NW34"/>
<evidence type="ECO:0000313" key="3">
    <source>
        <dbReference type="Proteomes" id="UP000281553"/>
    </source>
</evidence>
<protein>
    <submittedName>
        <fullName evidence="2">Uncharacterized protein</fullName>
    </submittedName>
</protein>
<dbReference type="OrthoDB" id="6156827at2759"/>
<keyword evidence="1" id="KW-0472">Membrane</keyword>
<keyword evidence="1" id="KW-1133">Transmembrane helix</keyword>
<feature type="transmembrane region" description="Helical" evidence="1">
    <location>
        <begin position="68"/>
        <end position="89"/>
    </location>
</feature>
<dbReference type="EMBL" id="UYRU01047759">
    <property type="protein sequence ID" value="VDN09776.1"/>
    <property type="molecule type" value="Genomic_DNA"/>
</dbReference>
<evidence type="ECO:0000313" key="2">
    <source>
        <dbReference type="EMBL" id="VDN09776.1"/>
    </source>
</evidence>
<accession>A0A3P7NW34</accession>
<sequence length="100" mass="11356">MQRLWNNKAPGEDGTPAEVYKSCVDTLAPWVNEVIGQECRDEAVPDDCGSTILVRVYKKRDKARCENFCGISLIDIAAGYFAFVILRWFQPVCDSRKRPN</sequence>
<keyword evidence="3" id="KW-1185">Reference proteome</keyword>
<gene>
    <name evidence="2" type="ORF">DILT_LOCUS5607</name>
</gene>